<dbReference type="OrthoDB" id="5496745at2"/>
<dbReference type="Proteomes" id="UP000238348">
    <property type="component" value="Chromosome"/>
</dbReference>
<gene>
    <name evidence="7" type="ORF">SOCE26_048860</name>
</gene>
<keyword evidence="4" id="KW-0067">ATP-binding</keyword>
<dbReference type="GO" id="GO:0005524">
    <property type="term" value="F:ATP binding"/>
    <property type="evidence" value="ECO:0007669"/>
    <property type="project" value="UniProtKB-KW"/>
</dbReference>
<dbReference type="SUPFAM" id="SSF56059">
    <property type="entry name" value="Glutathione synthetase ATP-binding domain-like"/>
    <property type="match status" value="1"/>
</dbReference>
<dbReference type="InterPro" id="IPR005494">
    <property type="entry name" value="GSPS_pre-ATP-grasp-like_dom"/>
</dbReference>
<accession>A0A2L0EVW3</accession>
<evidence type="ECO:0000256" key="1">
    <source>
        <dbReference type="ARBA" id="ARBA00022598"/>
    </source>
</evidence>
<name>A0A2L0EVW3_SORCE</name>
<reference evidence="7 8" key="1">
    <citation type="submission" date="2015-09" db="EMBL/GenBank/DDBJ databases">
        <title>Sorangium comparison.</title>
        <authorList>
            <person name="Zaburannyi N."/>
            <person name="Bunk B."/>
            <person name="Overmann J."/>
            <person name="Mueller R."/>
        </authorList>
    </citation>
    <scope>NUCLEOTIDE SEQUENCE [LARGE SCALE GENOMIC DNA]</scope>
    <source>
        <strain evidence="7 8">So ce26</strain>
    </source>
</reference>
<evidence type="ECO:0000313" key="7">
    <source>
        <dbReference type="EMBL" id="AUX43438.1"/>
    </source>
</evidence>
<evidence type="ECO:0000256" key="4">
    <source>
        <dbReference type="ARBA" id="ARBA00022840"/>
    </source>
</evidence>
<evidence type="ECO:0000313" key="8">
    <source>
        <dbReference type="Proteomes" id="UP000238348"/>
    </source>
</evidence>
<dbReference type="RefSeq" id="WP_104982115.1">
    <property type="nucleotide sequence ID" value="NZ_CP012673.1"/>
</dbReference>
<evidence type="ECO:0000256" key="5">
    <source>
        <dbReference type="ARBA" id="ARBA00022842"/>
    </source>
</evidence>
<dbReference type="AlphaFoldDB" id="A0A2L0EVW3"/>
<sequence>MSGYEDYARRLTGTGILTDPWIDGAPRFRQAPVLFSPAQRDALYAAAEAVAEAHHQLAMRCAAEPALLDRLALSPFQRLMWISAAPRWHGIARADVFLTAQGPQVCELNSDTPSGQAEAVLGGALAHADHPGHVDLNEDLGPRFCQLVAQLTERDTGHAPRRVGILYPTEMTEDLSLVLLYQRWFVDQGWEVRTGSPYNLQALPGGRAGLFGEPCDVFVRHYKTDWWGERLPVWTSDPGYPDEAPLARALDVLLSASLRGQAAVVNPFGAVLTQNKRALALLWEERDRLPAHTRTNLARYLPYTVRLEAAPLEELRREKDRWVLKSDYGCEGDEVVIGRDISPSDWEAALRLAIPTRWVAQRYFEAQGERPGESTNYGVYLIAGQASGLFVRQQAGRTDTHAQCAPALLLPRDHEPR</sequence>
<dbReference type="GO" id="GO:0046872">
    <property type="term" value="F:metal ion binding"/>
    <property type="evidence" value="ECO:0007669"/>
    <property type="project" value="UniProtKB-KW"/>
</dbReference>
<dbReference type="GO" id="GO:0016874">
    <property type="term" value="F:ligase activity"/>
    <property type="evidence" value="ECO:0007669"/>
    <property type="project" value="UniProtKB-KW"/>
</dbReference>
<proteinExistence type="predicted"/>
<evidence type="ECO:0000259" key="6">
    <source>
        <dbReference type="Pfam" id="PF03738"/>
    </source>
</evidence>
<keyword evidence="5" id="KW-0460">Magnesium</keyword>
<protein>
    <recommendedName>
        <fullName evidence="6">Glutathionylspermidine synthase pre-ATP-grasp-like domain-containing protein</fullName>
    </recommendedName>
</protein>
<evidence type="ECO:0000256" key="2">
    <source>
        <dbReference type="ARBA" id="ARBA00022723"/>
    </source>
</evidence>
<keyword evidence="3" id="KW-0547">Nucleotide-binding</keyword>
<feature type="domain" description="Glutathionylspermidine synthase pre-ATP-grasp-like" evidence="6">
    <location>
        <begin position="261"/>
        <end position="405"/>
    </location>
</feature>
<evidence type="ECO:0000256" key="3">
    <source>
        <dbReference type="ARBA" id="ARBA00022741"/>
    </source>
</evidence>
<dbReference type="EMBL" id="CP012673">
    <property type="protein sequence ID" value="AUX43438.1"/>
    <property type="molecule type" value="Genomic_DNA"/>
</dbReference>
<keyword evidence="2" id="KW-0479">Metal-binding</keyword>
<dbReference type="Pfam" id="PF03738">
    <property type="entry name" value="GSP_synth"/>
    <property type="match status" value="1"/>
</dbReference>
<keyword evidence="1" id="KW-0436">Ligase</keyword>
<organism evidence="7 8">
    <name type="scientific">Sorangium cellulosum</name>
    <name type="common">Polyangium cellulosum</name>
    <dbReference type="NCBI Taxonomy" id="56"/>
    <lineage>
        <taxon>Bacteria</taxon>
        <taxon>Pseudomonadati</taxon>
        <taxon>Myxococcota</taxon>
        <taxon>Polyangia</taxon>
        <taxon>Polyangiales</taxon>
        <taxon>Polyangiaceae</taxon>
        <taxon>Sorangium</taxon>
    </lineage>
</organism>